<evidence type="ECO:0000313" key="13">
    <source>
        <dbReference type="Proteomes" id="UP000469670"/>
    </source>
</evidence>
<evidence type="ECO:0000259" key="11">
    <source>
        <dbReference type="SMART" id="SM00984"/>
    </source>
</evidence>
<organism evidence="12 13">
    <name type="scientific">Streptomyces parvus</name>
    <dbReference type="NCBI Taxonomy" id="66428"/>
    <lineage>
        <taxon>Bacteria</taxon>
        <taxon>Bacillati</taxon>
        <taxon>Actinomycetota</taxon>
        <taxon>Actinomycetes</taxon>
        <taxon>Kitasatosporales</taxon>
        <taxon>Streptomycetaceae</taxon>
        <taxon>Streptomyces</taxon>
    </lineage>
</organism>
<feature type="binding site" evidence="10">
    <location>
        <position position="30"/>
    </location>
    <ligand>
        <name>NAD(+)</name>
        <dbReference type="ChEBI" id="CHEBI:57540"/>
    </ligand>
</feature>
<dbReference type="SUPFAM" id="SSF52413">
    <property type="entry name" value="UDP-glucose/GDP-mannose dehydrogenase C-terminal domain"/>
    <property type="match status" value="1"/>
</dbReference>
<dbReference type="GO" id="GO:0006065">
    <property type="term" value="P:UDP-glucuronate biosynthetic process"/>
    <property type="evidence" value="ECO:0007669"/>
    <property type="project" value="UniProtKB-UniPathway"/>
</dbReference>
<feature type="binding site" evidence="9">
    <location>
        <begin position="153"/>
        <end position="156"/>
    </location>
    <ligand>
        <name>substrate</name>
    </ligand>
</feature>
<dbReference type="GO" id="GO:0000271">
    <property type="term" value="P:polysaccharide biosynthetic process"/>
    <property type="evidence" value="ECO:0007669"/>
    <property type="project" value="InterPro"/>
</dbReference>
<dbReference type="Proteomes" id="UP000469670">
    <property type="component" value="Unassembled WGS sequence"/>
</dbReference>
<dbReference type="PANTHER" id="PTHR43750:SF3">
    <property type="entry name" value="UDP-GLUCOSE 6-DEHYDROGENASE TUAD"/>
    <property type="match status" value="1"/>
</dbReference>
<comment type="caution">
    <text evidence="12">The sequence shown here is derived from an EMBL/GenBank/DDBJ whole genome shotgun (WGS) entry which is preliminary data.</text>
</comment>
<feature type="binding site" evidence="10">
    <location>
        <position position="156"/>
    </location>
    <ligand>
        <name>NAD(+)</name>
        <dbReference type="ChEBI" id="CHEBI:57540"/>
    </ligand>
</feature>
<dbReference type="GO" id="GO:0003979">
    <property type="term" value="F:UDP-glucose 6-dehydrogenase activity"/>
    <property type="evidence" value="ECO:0007669"/>
    <property type="project" value="UniProtKB-EC"/>
</dbReference>
<comment type="catalytic activity">
    <reaction evidence="6 7">
        <text>UDP-alpha-D-glucose + 2 NAD(+) + H2O = UDP-alpha-D-glucuronate + 2 NADH + 3 H(+)</text>
        <dbReference type="Rhea" id="RHEA:23596"/>
        <dbReference type="ChEBI" id="CHEBI:15377"/>
        <dbReference type="ChEBI" id="CHEBI:15378"/>
        <dbReference type="ChEBI" id="CHEBI:57540"/>
        <dbReference type="ChEBI" id="CHEBI:57945"/>
        <dbReference type="ChEBI" id="CHEBI:58052"/>
        <dbReference type="ChEBI" id="CHEBI:58885"/>
        <dbReference type="EC" id="1.1.1.22"/>
    </reaction>
</comment>
<dbReference type="InterPro" id="IPR014026">
    <property type="entry name" value="UDP-Glc/GDP-Man_DH_dimer"/>
</dbReference>
<name>A0A7K3RY22_9ACTN</name>
<dbReference type="Pfam" id="PF03720">
    <property type="entry name" value="UDPG_MGDP_dh_C"/>
    <property type="match status" value="1"/>
</dbReference>
<feature type="binding site" evidence="10">
    <location>
        <position position="122"/>
    </location>
    <ligand>
        <name>NAD(+)</name>
        <dbReference type="ChEBI" id="CHEBI:57540"/>
    </ligand>
</feature>
<dbReference type="NCBIfam" id="TIGR03026">
    <property type="entry name" value="NDP-sugDHase"/>
    <property type="match status" value="1"/>
</dbReference>
<comment type="similarity">
    <text evidence="2 7">Belongs to the UDP-glucose/GDP-mannose dehydrogenase family.</text>
</comment>
<feature type="binding site" evidence="9">
    <location>
        <position position="261"/>
    </location>
    <ligand>
        <name>substrate</name>
    </ligand>
</feature>
<dbReference type="PIRSF" id="PIRSF000124">
    <property type="entry name" value="UDPglc_GDPman_dh"/>
    <property type="match status" value="1"/>
</dbReference>
<dbReference type="AlphaFoldDB" id="A0A7K3RY22"/>
<evidence type="ECO:0000256" key="7">
    <source>
        <dbReference type="PIRNR" id="PIRNR000124"/>
    </source>
</evidence>
<dbReference type="InterPro" id="IPR008927">
    <property type="entry name" value="6-PGluconate_DH-like_C_sf"/>
</dbReference>
<dbReference type="InterPro" id="IPR014027">
    <property type="entry name" value="UDP-Glc/GDP-Man_DH_C"/>
</dbReference>
<dbReference type="SMART" id="SM00984">
    <property type="entry name" value="UDPG_MGDP_dh_C"/>
    <property type="match status" value="1"/>
</dbReference>
<dbReference type="UniPathway" id="UPA00038">
    <property type="reaction ID" value="UER00491"/>
</dbReference>
<evidence type="ECO:0000256" key="1">
    <source>
        <dbReference type="ARBA" id="ARBA00004701"/>
    </source>
</evidence>
<evidence type="ECO:0000256" key="2">
    <source>
        <dbReference type="ARBA" id="ARBA00006601"/>
    </source>
</evidence>
<dbReference type="SUPFAM" id="SSF48179">
    <property type="entry name" value="6-phosphogluconate dehydrogenase C-terminal domain-like"/>
    <property type="match status" value="1"/>
</dbReference>
<dbReference type="SUPFAM" id="SSF51735">
    <property type="entry name" value="NAD(P)-binding Rossmann-fold domains"/>
    <property type="match status" value="1"/>
</dbReference>
<dbReference type="EMBL" id="JAAGMP010000808">
    <property type="protein sequence ID" value="NEC20117.1"/>
    <property type="molecule type" value="Genomic_DNA"/>
</dbReference>
<dbReference type="Gene3D" id="3.40.50.720">
    <property type="entry name" value="NAD(P)-binding Rossmann-like Domain"/>
    <property type="match status" value="2"/>
</dbReference>
<dbReference type="Pfam" id="PF00984">
    <property type="entry name" value="UDPG_MGDP_dh"/>
    <property type="match status" value="1"/>
</dbReference>
<evidence type="ECO:0000256" key="6">
    <source>
        <dbReference type="ARBA" id="ARBA00047473"/>
    </source>
</evidence>
<accession>A0A7K3RY22</accession>
<evidence type="ECO:0000256" key="3">
    <source>
        <dbReference type="ARBA" id="ARBA00012954"/>
    </source>
</evidence>
<gene>
    <name evidence="12" type="ORF">G3I50_17940</name>
</gene>
<dbReference type="InterPro" id="IPR017476">
    <property type="entry name" value="UDP-Glc/GDP-Man"/>
</dbReference>
<evidence type="ECO:0000313" key="12">
    <source>
        <dbReference type="EMBL" id="NEC20117.1"/>
    </source>
</evidence>
<reference evidence="12 13" key="1">
    <citation type="submission" date="2020-01" db="EMBL/GenBank/DDBJ databases">
        <title>Insect and environment-associated Actinomycetes.</title>
        <authorList>
            <person name="Currrie C."/>
            <person name="Chevrette M."/>
            <person name="Carlson C."/>
            <person name="Stubbendieck R."/>
            <person name="Wendt-Pienkowski E."/>
        </authorList>
    </citation>
    <scope>NUCLEOTIDE SEQUENCE [LARGE SCALE GENOMIC DNA]</scope>
    <source>
        <strain evidence="12 13">SID7590</strain>
    </source>
</reference>
<dbReference type="Gene3D" id="1.20.5.100">
    <property type="entry name" value="Cytochrome c1, transmembrane anchor, C-terminal"/>
    <property type="match status" value="1"/>
</dbReference>
<dbReference type="InterPro" id="IPR028357">
    <property type="entry name" value="UDPglc_DH_bac"/>
</dbReference>
<feature type="binding site" evidence="9">
    <location>
        <position position="327"/>
    </location>
    <ligand>
        <name>substrate</name>
    </ligand>
</feature>
<feature type="binding site" evidence="10">
    <location>
        <position position="86"/>
    </location>
    <ligand>
        <name>NAD(+)</name>
        <dbReference type="ChEBI" id="CHEBI:57540"/>
    </ligand>
</feature>
<dbReference type="PANTHER" id="PTHR43750">
    <property type="entry name" value="UDP-GLUCOSE 6-DEHYDROGENASE TUAD"/>
    <property type="match status" value="1"/>
</dbReference>
<feature type="domain" description="UDP-glucose/GDP-mannose dehydrogenase C-terminal" evidence="11">
    <location>
        <begin position="320"/>
        <end position="421"/>
    </location>
</feature>
<feature type="active site" description="Nucleophile" evidence="8">
    <location>
        <position position="264"/>
    </location>
</feature>
<evidence type="ECO:0000256" key="9">
    <source>
        <dbReference type="PIRSR" id="PIRSR500134-2"/>
    </source>
</evidence>
<keyword evidence="5 7" id="KW-0520">NAD</keyword>
<evidence type="ECO:0000256" key="4">
    <source>
        <dbReference type="ARBA" id="ARBA00023002"/>
    </source>
</evidence>
<dbReference type="Pfam" id="PF03721">
    <property type="entry name" value="UDPG_MGDP_dh_N"/>
    <property type="match status" value="1"/>
</dbReference>
<evidence type="ECO:0000256" key="10">
    <source>
        <dbReference type="PIRSR" id="PIRSR500134-3"/>
    </source>
</evidence>
<evidence type="ECO:0000256" key="8">
    <source>
        <dbReference type="PIRSR" id="PIRSR500134-1"/>
    </source>
</evidence>
<comment type="pathway">
    <text evidence="1">Nucleotide-sugar biosynthesis; UDP-alpha-D-glucuronate biosynthesis; UDP-alpha-D-glucuronate from UDP-alpha-D-glucose: step 1/1.</text>
</comment>
<protein>
    <recommendedName>
        <fullName evidence="3 7">UDP-glucose 6-dehydrogenase</fullName>
        <ecNumber evidence="3 7">1.1.1.22</ecNumber>
    </recommendedName>
</protein>
<sequence>MRVSVIGCGHLGIPHAAAMAEIGHEVIGVDLDQAKIDRLNAGECPIYEDGLPELLSTHTATGRLRFTTSLAEAAEFADIHFLAVGTPIDADGRSYDTGQVFGAARALAPHLTRPTVVIGKSTVTVGTSRDLGALLARLSPAGEDVEVVWNPEFLREGHAIDDTLRPDRIVVGVPSARAEDAVRQVYAPLLANGIPLFVTDPATAELIKGAANAYLGMKISFINGVADMCTAAGADVQQLTEAIGLDPRIGRGGLNAGPGYGGGCLPKDVRAFTASARTLGANEAATMLRAAEEVNESRPTAALKLIEQTLGRPVDGVRITVWGASFKAGTDDVRESPALAIAALMHQRGATVTVHDPHAVPTALRRHPELDYCETLEDSLTAAELIVLATEWPHFREADPKALAPLVADQVLVDLRNLIDADAWRMAGWTVRQLGRPAQAQTPS</sequence>
<dbReference type="InterPro" id="IPR001732">
    <property type="entry name" value="UDP-Glc/GDP-Man_DH_N"/>
</dbReference>
<feature type="binding site" evidence="10">
    <location>
        <position position="267"/>
    </location>
    <ligand>
        <name>NAD(+)</name>
        <dbReference type="ChEBI" id="CHEBI:57540"/>
    </ligand>
</feature>
<evidence type="ECO:0000256" key="5">
    <source>
        <dbReference type="ARBA" id="ARBA00023027"/>
    </source>
</evidence>
<dbReference type="RefSeq" id="WP_164203697.1">
    <property type="nucleotide sequence ID" value="NZ_JAAGMP010000808.1"/>
</dbReference>
<feature type="binding site" evidence="9">
    <location>
        <position position="208"/>
    </location>
    <ligand>
        <name>substrate</name>
    </ligand>
</feature>
<feature type="binding site" evidence="10">
    <location>
        <position position="334"/>
    </location>
    <ligand>
        <name>NAD(+)</name>
        <dbReference type="ChEBI" id="CHEBI:57540"/>
    </ligand>
</feature>
<dbReference type="InterPro" id="IPR036220">
    <property type="entry name" value="UDP-Glc/GDP-Man_DH_C_sf"/>
</dbReference>
<dbReference type="PIRSF" id="PIRSF500134">
    <property type="entry name" value="UDPglc_DH_bac"/>
    <property type="match status" value="1"/>
</dbReference>
<feature type="binding site" evidence="10">
    <location>
        <position position="35"/>
    </location>
    <ligand>
        <name>NAD(+)</name>
        <dbReference type="ChEBI" id="CHEBI:57540"/>
    </ligand>
</feature>
<dbReference type="GO" id="GO:0051287">
    <property type="term" value="F:NAD binding"/>
    <property type="evidence" value="ECO:0007669"/>
    <property type="project" value="InterPro"/>
</dbReference>
<keyword evidence="4 7" id="KW-0560">Oxidoreductase</keyword>
<dbReference type="EC" id="1.1.1.22" evidence="3 7"/>
<dbReference type="InterPro" id="IPR036291">
    <property type="entry name" value="NAD(P)-bd_dom_sf"/>
</dbReference>
<proteinExistence type="inferred from homology"/>